<protein>
    <submittedName>
        <fullName evidence="2">Uncharacterized protein</fullName>
    </submittedName>
</protein>
<sequence>MPVTSRCHRPFHRRRPCPSTSPAMLAIEETQRLSALAYRRTDLLQECDPRYDRSSLLSLVGRRSGMASRGPNAPADPAAVPIWKSVCRPLLTTYALQFPSTPVCITGRIIPLVSSSAIPCHIEPLMNGEKITAPYQRHVSPSTSPANFAPHREYRTASSHDSQELISVKPALSESAS</sequence>
<evidence type="ECO:0000256" key="1">
    <source>
        <dbReference type="SAM" id="MobiDB-lite"/>
    </source>
</evidence>
<proteinExistence type="predicted"/>
<reference evidence="2" key="1">
    <citation type="submission" date="2011-04" db="EMBL/GenBank/DDBJ databases">
        <title>Evolution of plant cell wall degrading machinery underlies the functional diversity of forest fungi.</title>
        <authorList>
            <consortium name="US DOE Joint Genome Institute (JGI-PGF)"/>
            <person name="Eastwood D.C."/>
            <person name="Floudas D."/>
            <person name="Binder M."/>
            <person name="Majcherczyk A."/>
            <person name="Schneider P."/>
            <person name="Aerts A."/>
            <person name="Asiegbu F.O."/>
            <person name="Baker S.E."/>
            <person name="Barry K."/>
            <person name="Bendiksby M."/>
            <person name="Blumentritt M."/>
            <person name="Coutinho P.M."/>
            <person name="Cullen D."/>
            <person name="Cullen D."/>
            <person name="Gathman A."/>
            <person name="Goodell B."/>
            <person name="Henrissat B."/>
            <person name="Ihrmark K."/>
            <person name="Kauserud H."/>
            <person name="Kohler A."/>
            <person name="LaButti K."/>
            <person name="Lapidus A."/>
            <person name="Lavin J.L."/>
            <person name="Lee Y.-H."/>
            <person name="Lindquist E."/>
            <person name="Lilly W."/>
            <person name="Lucas S."/>
            <person name="Morin E."/>
            <person name="Murat C."/>
            <person name="Oguiza J.A."/>
            <person name="Park J."/>
            <person name="Pisabarro A.G."/>
            <person name="Riley R."/>
            <person name="Rosling A."/>
            <person name="Salamov A."/>
            <person name="Schmidt O."/>
            <person name="Schmutz J."/>
            <person name="Skrede I."/>
            <person name="Stenlid J."/>
            <person name="Wiebenga A."/>
            <person name="Xie X."/>
            <person name="Kues U."/>
            <person name="Hibbett D.S."/>
            <person name="Hoffmeister D."/>
            <person name="Hogberg N."/>
            <person name="Martin F."/>
            <person name="Grigoriev I.V."/>
            <person name="Watkinson S.C."/>
        </authorList>
    </citation>
    <scope>NUCLEOTIDE SEQUENCE</scope>
    <source>
        <strain evidence="2">S7.9</strain>
    </source>
</reference>
<dbReference type="AlphaFoldDB" id="F8PAT0"/>
<evidence type="ECO:0000313" key="2">
    <source>
        <dbReference type="EMBL" id="EGO19918.1"/>
    </source>
</evidence>
<dbReference type="KEGG" id="sla:SERLADRAFT_442732"/>
<dbReference type="Proteomes" id="UP000008064">
    <property type="component" value="Unassembled WGS sequence"/>
</dbReference>
<accession>F8PAT0</accession>
<name>F8PAT0_SERL9</name>
<feature type="region of interest" description="Disordered" evidence="1">
    <location>
        <begin position="137"/>
        <end position="177"/>
    </location>
</feature>
<gene>
    <name evidence="2" type="ORF">SERLADRAFT_442732</name>
</gene>
<dbReference type="RefSeq" id="XP_007323353.1">
    <property type="nucleotide sequence ID" value="XM_007323291.1"/>
</dbReference>
<dbReference type="GeneID" id="18815778"/>
<feature type="compositionally biased region" description="Basic residues" evidence="1">
    <location>
        <begin position="1"/>
        <end position="16"/>
    </location>
</feature>
<dbReference type="EMBL" id="GL945442">
    <property type="protein sequence ID" value="EGO19918.1"/>
    <property type="molecule type" value="Genomic_DNA"/>
</dbReference>
<dbReference type="HOGENOM" id="CLU_1518742_0_0_1"/>
<organism>
    <name type="scientific">Serpula lacrymans var. lacrymans (strain S7.9)</name>
    <name type="common">Dry rot fungus</name>
    <dbReference type="NCBI Taxonomy" id="578457"/>
    <lineage>
        <taxon>Eukaryota</taxon>
        <taxon>Fungi</taxon>
        <taxon>Dikarya</taxon>
        <taxon>Basidiomycota</taxon>
        <taxon>Agaricomycotina</taxon>
        <taxon>Agaricomycetes</taxon>
        <taxon>Agaricomycetidae</taxon>
        <taxon>Boletales</taxon>
        <taxon>Coniophorineae</taxon>
        <taxon>Serpulaceae</taxon>
        <taxon>Serpula</taxon>
    </lineage>
</organism>
<feature type="region of interest" description="Disordered" evidence="1">
    <location>
        <begin position="1"/>
        <end position="22"/>
    </location>
</feature>